<dbReference type="OrthoDB" id="9809841at2"/>
<comment type="similarity">
    <text evidence="1">Belongs to the UbiD family.</text>
</comment>
<dbReference type="Pfam" id="PF20696">
    <property type="entry name" value="UbiD_C"/>
    <property type="match status" value="1"/>
</dbReference>
<dbReference type="Pfam" id="PF01977">
    <property type="entry name" value="UbiD"/>
    <property type="match status" value="1"/>
</dbReference>
<evidence type="ECO:0000259" key="3">
    <source>
        <dbReference type="Pfam" id="PF20695"/>
    </source>
</evidence>
<protein>
    <submittedName>
        <fullName evidence="5">Menaquinone biosynthesis decarboxylase</fullName>
    </submittedName>
</protein>
<dbReference type="Proteomes" id="UP000195772">
    <property type="component" value="Unassembled WGS sequence"/>
</dbReference>
<accession>A0A1Y3R2L7</accession>
<proteinExistence type="inferred from homology"/>
<dbReference type="AlphaFoldDB" id="A0A1Y3R2L7"/>
<dbReference type="Pfam" id="PF20695">
    <property type="entry name" value="UbiD_N"/>
    <property type="match status" value="1"/>
</dbReference>
<dbReference type="GO" id="GO:0005829">
    <property type="term" value="C:cytosol"/>
    <property type="evidence" value="ECO:0007669"/>
    <property type="project" value="TreeGrafter"/>
</dbReference>
<dbReference type="SUPFAM" id="SSF143968">
    <property type="entry name" value="UbiD C-terminal domain-like"/>
    <property type="match status" value="2"/>
</dbReference>
<dbReference type="InterPro" id="IPR049383">
    <property type="entry name" value="UbiD-like_N"/>
</dbReference>
<organism evidence="5 6">
    <name type="scientific">Alistipes onderdonkii</name>
    <dbReference type="NCBI Taxonomy" id="328813"/>
    <lineage>
        <taxon>Bacteria</taxon>
        <taxon>Pseudomonadati</taxon>
        <taxon>Bacteroidota</taxon>
        <taxon>Bacteroidia</taxon>
        <taxon>Bacteroidales</taxon>
        <taxon>Rikenellaceae</taxon>
        <taxon>Alistipes</taxon>
    </lineage>
</organism>
<dbReference type="NCBIfam" id="TIGR00148">
    <property type="entry name" value="UbiD family decarboxylase"/>
    <property type="match status" value="1"/>
</dbReference>
<dbReference type="SUPFAM" id="SSF50475">
    <property type="entry name" value="FMN-binding split barrel"/>
    <property type="match status" value="1"/>
</dbReference>
<dbReference type="RefSeq" id="WP_087400969.1">
    <property type="nucleotide sequence ID" value="NZ_NFHB01000001.1"/>
</dbReference>
<dbReference type="EMBL" id="NFHB01000001">
    <property type="protein sequence ID" value="OUN04887.1"/>
    <property type="molecule type" value="Genomic_DNA"/>
</dbReference>
<evidence type="ECO:0000259" key="4">
    <source>
        <dbReference type="Pfam" id="PF20696"/>
    </source>
</evidence>
<dbReference type="InterPro" id="IPR002830">
    <property type="entry name" value="UbiD"/>
</dbReference>
<dbReference type="eggNOG" id="COG0043">
    <property type="taxonomic scope" value="Bacteria"/>
</dbReference>
<dbReference type="PANTHER" id="PTHR30108:SF17">
    <property type="entry name" value="FERULIC ACID DECARBOXYLASE 1"/>
    <property type="match status" value="1"/>
</dbReference>
<evidence type="ECO:0000256" key="1">
    <source>
        <dbReference type="ARBA" id="ARBA00010021"/>
    </source>
</evidence>
<comment type="caution">
    <text evidence="5">The sequence shown here is derived from an EMBL/GenBank/DDBJ whole genome shotgun (WGS) entry which is preliminary data.</text>
</comment>
<sequence>MHRSLSEYIALLEREGELVRIAAPVSPVEEIAEITDRVSKMPGGGKALLFENTGTEFPVLTNMFGSARRMALALGVGSLGELSERVDGLLRQAMAPRPSFADKLRALPLLAGMSRWFPRTVSGRGECQQVVRTGAEASLAALPILKCWPADGGRFVTLPMVNTVDPQTGVRNVGMYRMQLFDDRTTGMHWHIHKTGARHYEAWKRAGRRMPVSVALGGDPAYTYAATAPMPDNMDEYLLAGFLRRRPVKLVKCVTNDIYVPADCDFVIEGYVDPAEEKAVEGPFGDHTGFYSLEDRYPLFHVTALTRRRDAVYPATVVGIPPQEDACIAQATERIFLAPIRMALQPEIRDMTMPEAGTAHNIAVVSIDSRYAGQAVKVAQALWGAGQMMFNKYMLVVPAATDVRDTDALARLVRNLDPLRDIVRSEGILDVLDHATATPGFGGKIALDATACGAGCGCVNPQEPATRVPADPPRDVEGVRPAADGAISGACDGQGDGGQPLLPAGYRSDLLEKWGVAVAFAAPDAEVPVPPGVKYLAVFDPAASELTAAELLWLAAANTDPRRDVRTEGAALVIDARSKLPGAGENPGRFPNVVTASEATVALVDRRWPEYGLGAFVSSPSRRYRRLLLSDGAQWR</sequence>
<dbReference type="GO" id="GO:0008694">
    <property type="term" value="F:4-hydroxy-3-polyprenylbenzoate decarboxylase activity"/>
    <property type="evidence" value="ECO:0007669"/>
    <property type="project" value="TreeGrafter"/>
</dbReference>
<feature type="domain" description="3-octaprenyl-4-hydroxybenzoate carboxy-lyase-like N-terminal" evidence="3">
    <location>
        <begin position="9"/>
        <end position="84"/>
    </location>
</feature>
<dbReference type="PANTHER" id="PTHR30108">
    <property type="entry name" value="3-OCTAPRENYL-4-HYDROXYBENZOATE CARBOXY-LYASE-RELATED"/>
    <property type="match status" value="1"/>
</dbReference>
<evidence type="ECO:0000259" key="2">
    <source>
        <dbReference type="Pfam" id="PF01977"/>
    </source>
</evidence>
<name>A0A1Y3R2L7_9BACT</name>
<feature type="domain" description="3-octaprenyl-4-hydroxybenzoate carboxy-lyase-like C-terminal" evidence="4">
    <location>
        <begin position="328"/>
        <end position="449"/>
    </location>
</feature>
<dbReference type="NCBIfam" id="TIGR03701">
    <property type="entry name" value="mena_SCO4490"/>
    <property type="match status" value="1"/>
</dbReference>
<evidence type="ECO:0000313" key="6">
    <source>
        <dbReference type="Proteomes" id="UP000195772"/>
    </source>
</evidence>
<dbReference type="Gene3D" id="3.40.1670.10">
    <property type="entry name" value="UbiD C-terminal domain-like"/>
    <property type="match status" value="1"/>
</dbReference>
<reference evidence="6" key="1">
    <citation type="submission" date="2017-04" db="EMBL/GenBank/DDBJ databases">
        <title>Function of individual gut microbiota members based on whole genome sequencing of pure cultures obtained from chicken caecum.</title>
        <authorList>
            <person name="Medvecky M."/>
            <person name="Cejkova D."/>
            <person name="Polansky O."/>
            <person name="Karasova D."/>
            <person name="Kubasova T."/>
            <person name="Cizek A."/>
            <person name="Rychlik I."/>
        </authorList>
    </citation>
    <scope>NUCLEOTIDE SEQUENCE [LARGE SCALE GENOMIC DNA]</scope>
    <source>
        <strain evidence="6">An90</strain>
    </source>
</reference>
<dbReference type="InterPro" id="IPR048304">
    <property type="entry name" value="UbiD_Rift_dom"/>
</dbReference>
<dbReference type="InterPro" id="IPR049381">
    <property type="entry name" value="UbiD-like_C"/>
</dbReference>
<gene>
    <name evidence="5" type="ORF">B5G41_00840</name>
</gene>
<dbReference type="GO" id="GO:0006744">
    <property type="term" value="P:ubiquinone biosynthetic process"/>
    <property type="evidence" value="ECO:0007669"/>
    <property type="project" value="TreeGrafter"/>
</dbReference>
<evidence type="ECO:0000313" key="5">
    <source>
        <dbReference type="EMBL" id="OUN04887.1"/>
    </source>
</evidence>
<dbReference type="InterPro" id="IPR022390">
    <property type="entry name" value="HBDC"/>
</dbReference>
<feature type="domain" description="3-octaprenyl-4-hydroxybenzoate carboxy-lyase-like Rift-related" evidence="2">
    <location>
        <begin position="121"/>
        <end position="321"/>
    </location>
</feature>